<dbReference type="EMBL" id="CZKB01000014">
    <property type="protein sequence ID" value="CUR60560.1"/>
    <property type="molecule type" value="Genomic_DNA"/>
</dbReference>
<dbReference type="InterPro" id="IPR001509">
    <property type="entry name" value="Epimerase_deHydtase"/>
</dbReference>
<accession>A0A2P2CEW3</accession>
<dbReference type="Pfam" id="PF01370">
    <property type="entry name" value="Epimerase"/>
    <property type="match status" value="1"/>
</dbReference>
<dbReference type="NCBIfam" id="TIGR01777">
    <property type="entry name" value="yfcH"/>
    <property type="match status" value="1"/>
</dbReference>
<dbReference type="SUPFAM" id="SSF51735">
    <property type="entry name" value="NAD(P)-binding Rossmann-fold domains"/>
    <property type="match status" value="1"/>
</dbReference>
<name>A0A2P2CEW3_9ZZZZ</name>
<dbReference type="InterPro" id="IPR010099">
    <property type="entry name" value="SDR39U1"/>
</dbReference>
<sequence length="308" mass="32529">MSVKVVVAGGTGALGRRLCADLSAAGHEVVVLTRRPRPGSYRQVEWDGRTVGPWREELEGSAVVNLAGELVDRRPTAANIELLTTSRVDPTAALVEASQTLASPVPVWVQASTLAIYGDAGEVVLDESAPPAAGPPQMAGVAKAWEAAVVGASTARLVVLRTGIVLDNDTPALDRLRSLARWGLGGRVGAGSQWISWVHVDDWLAIVRAVLEPDSPLTGVLHATGPEPARNAELMAALRRSIGRPAAPPTPAWLVRLGAVVLRTDPELALTGRRAVPARLLASGFRFAHPDLDDALADLRDRRSTRAT</sequence>
<evidence type="ECO:0000259" key="2">
    <source>
        <dbReference type="Pfam" id="PF08338"/>
    </source>
</evidence>
<feature type="domain" description="NAD-dependent epimerase/dehydratase" evidence="1">
    <location>
        <begin position="5"/>
        <end position="130"/>
    </location>
</feature>
<gene>
    <name evidence="3" type="ORF">NOCA1210171</name>
</gene>
<organism evidence="3">
    <name type="scientific">metagenome</name>
    <dbReference type="NCBI Taxonomy" id="256318"/>
    <lineage>
        <taxon>unclassified sequences</taxon>
        <taxon>metagenomes</taxon>
    </lineage>
</organism>
<dbReference type="Gene3D" id="3.40.50.720">
    <property type="entry name" value="NAD(P)-binding Rossmann-like Domain"/>
    <property type="match status" value="1"/>
</dbReference>
<dbReference type="InterPro" id="IPR036291">
    <property type="entry name" value="NAD(P)-bd_dom_sf"/>
</dbReference>
<dbReference type="Pfam" id="PF08338">
    <property type="entry name" value="DUF1731"/>
    <property type="match status" value="1"/>
</dbReference>
<evidence type="ECO:0000313" key="3">
    <source>
        <dbReference type="EMBL" id="CUR60560.1"/>
    </source>
</evidence>
<feature type="domain" description="DUF1731" evidence="2">
    <location>
        <begin position="250"/>
        <end position="299"/>
    </location>
</feature>
<protein>
    <recommendedName>
        <fullName evidence="4">TIGR01777 family protein</fullName>
    </recommendedName>
</protein>
<evidence type="ECO:0008006" key="4">
    <source>
        <dbReference type="Google" id="ProtNLM"/>
    </source>
</evidence>
<dbReference type="PANTHER" id="PTHR11092:SF0">
    <property type="entry name" value="EPIMERASE FAMILY PROTEIN SDR39U1"/>
    <property type="match status" value="1"/>
</dbReference>
<reference evidence="3" key="1">
    <citation type="submission" date="2015-08" db="EMBL/GenBank/DDBJ databases">
        <authorList>
            <person name="Babu N.S."/>
            <person name="Beckwith C.J."/>
            <person name="Beseler K.G."/>
            <person name="Brison A."/>
            <person name="Carone J.V."/>
            <person name="Caskin T.P."/>
            <person name="Diamond M."/>
            <person name="Durham M.E."/>
            <person name="Foxe J.M."/>
            <person name="Go M."/>
            <person name="Henderson B.A."/>
            <person name="Jones I.B."/>
            <person name="McGettigan J.A."/>
            <person name="Micheletti S.J."/>
            <person name="Nasrallah M.E."/>
            <person name="Ortiz D."/>
            <person name="Piller C.R."/>
            <person name="Privatt S.R."/>
            <person name="Schneider S.L."/>
            <person name="Sharp S."/>
            <person name="Smith T.C."/>
            <person name="Stanton J.D."/>
            <person name="Ullery H.E."/>
            <person name="Wilson R.J."/>
            <person name="Serrano M.G."/>
            <person name="Buck G."/>
            <person name="Lee V."/>
            <person name="Wang Y."/>
            <person name="Carvalho R."/>
            <person name="Voegtly L."/>
            <person name="Shi R."/>
            <person name="Duckworth R."/>
            <person name="Johnson A."/>
            <person name="Loviza R."/>
            <person name="Walstead R."/>
            <person name="Shah Z."/>
            <person name="Kiflezghi M."/>
            <person name="Wade K."/>
            <person name="Ball S.L."/>
            <person name="Bradley K.W."/>
            <person name="Asai D.J."/>
            <person name="Bowman C.A."/>
            <person name="Russell D.A."/>
            <person name="Pope W.H."/>
            <person name="Jacobs-Sera D."/>
            <person name="Hendrix R.W."/>
            <person name="Hatfull G.F."/>
        </authorList>
    </citation>
    <scope>NUCLEOTIDE SEQUENCE</scope>
</reference>
<dbReference type="PANTHER" id="PTHR11092">
    <property type="entry name" value="SUGAR NUCLEOTIDE EPIMERASE RELATED"/>
    <property type="match status" value="1"/>
</dbReference>
<dbReference type="InterPro" id="IPR013549">
    <property type="entry name" value="DUF1731"/>
</dbReference>
<dbReference type="AlphaFoldDB" id="A0A2P2CEW3"/>
<evidence type="ECO:0000259" key="1">
    <source>
        <dbReference type="Pfam" id="PF01370"/>
    </source>
</evidence>
<proteinExistence type="predicted"/>